<dbReference type="Pfam" id="PF01407">
    <property type="entry name" value="Gemini_AL3"/>
    <property type="match status" value="1"/>
</dbReference>
<feature type="region of interest" description="Disordered" evidence="6">
    <location>
        <begin position="1"/>
        <end position="31"/>
    </location>
</feature>
<evidence type="ECO:0000256" key="6">
    <source>
        <dbReference type="SAM" id="MobiDB-lite"/>
    </source>
</evidence>
<feature type="compositionally biased region" description="Basic and acidic residues" evidence="6">
    <location>
        <begin position="18"/>
        <end position="31"/>
    </location>
</feature>
<name>I6LI33_9GEMI</name>
<dbReference type="GO" id="GO:0016032">
    <property type="term" value="P:viral process"/>
    <property type="evidence" value="ECO:0007669"/>
    <property type="project" value="InterPro"/>
</dbReference>
<proteinExistence type="inferred from homology"/>
<evidence type="ECO:0000313" key="7">
    <source>
        <dbReference type="EMBL" id="ABS83259.2"/>
    </source>
</evidence>
<keyword evidence="3" id="KW-0945">Host-virus interaction</keyword>
<evidence type="ECO:0000256" key="2">
    <source>
        <dbReference type="ARBA" id="ARBA00014792"/>
    </source>
</evidence>
<evidence type="ECO:0000256" key="1">
    <source>
        <dbReference type="ARBA" id="ARBA00009424"/>
    </source>
</evidence>
<organism evidence="7">
    <name type="scientific">Sweet potato leaf curl Canary virus</name>
    <dbReference type="NCBI Taxonomy" id="652718"/>
    <lineage>
        <taxon>Viruses</taxon>
        <taxon>Monodnaviria</taxon>
        <taxon>Shotokuvirae</taxon>
        <taxon>Cressdnaviricota</taxon>
        <taxon>Repensiviricetes</taxon>
        <taxon>Geplafuvirales</taxon>
        <taxon>Geminiviridae</taxon>
        <taxon>Begomovirus</taxon>
        <taxon>Begomovirus ipomoeacanaryense</taxon>
    </lineage>
</organism>
<comment type="similarity">
    <text evidence="1">Belongs to the geminiviridae replication enhancer protein family.</text>
</comment>
<dbReference type="EMBL" id="EF456742">
    <property type="protein sequence ID" value="ABS83259.2"/>
    <property type="molecule type" value="Genomic_DNA"/>
</dbReference>
<comment type="subunit">
    <text evidence="5">Homooligomer. Interacts with the replication-associated protein (REP). Interacts with host proliferating cell nuclear antigen (PCNA). Interacts with host retinoblastoma-related protein 1 (RBR1), and may thereby deregulate the host cell cycle. Oligomerization and interaction with PCNA are necessary for optimal replication enhancement.</text>
</comment>
<evidence type="ECO:0000256" key="5">
    <source>
        <dbReference type="ARBA" id="ARBA00025955"/>
    </source>
</evidence>
<evidence type="ECO:0000256" key="4">
    <source>
        <dbReference type="ARBA" id="ARBA00025603"/>
    </source>
</evidence>
<reference evidence="7" key="1">
    <citation type="journal article" date="2009" name="J. Gen. Virol.">
        <title>Novel begomovirus species of recombinant nature in sweet potato (Ipomoea batatas) and Ipomoea indica: taxonomic and phylogenetic implications.</title>
        <authorList>
            <person name="Lozano G."/>
            <person name="Trenado H.P."/>
            <person name="Valverde R.A."/>
            <person name="Navas-Castillo J."/>
        </authorList>
    </citation>
    <scope>NUCLEOTIDE SEQUENCE</scope>
    <source>
        <strain evidence="7">ES:CI:BG4:02</strain>
    </source>
</reference>
<evidence type="ECO:0000256" key="3">
    <source>
        <dbReference type="ARBA" id="ARBA00022581"/>
    </source>
</evidence>
<dbReference type="InterPro" id="IPR000657">
    <property type="entry name" value="Gemini_AL3"/>
</dbReference>
<comment type="function">
    <text evidence="4">Increases viral DNA accumulation. Enhances infectivity and symptom expression.</text>
</comment>
<protein>
    <recommendedName>
        <fullName evidence="2">Replication enhancer protein</fullName>
    </recommendedName>
</protein>
<sequence>MSNLPSGIKRKCPIQEPLHAEAKKAKRKAPEPRTRIVWKGCGCSAFITQPASTSMDSRTGESLSHAQTTRALEFDTNPMSVGRTAPFHLRIMYVHESTQGRTIIKFQMRVNYRERIALGFHKIFLQFRIVTTRLTGAFHSWTGILERLKWRICNELANIGFFSLINLVYVIRHLPESVRWIEEVDTIDCNDDVKALLY</sequence>
<accession>I6LI33</accession>